<keyword evidence="1" id="KW-0812">Transmembrane</keyword>
<name>A0A437K438_9BACI</name>
<accession>A0A437K438</accession>
<dbReference type="RefSeq" id="WP_127741991.1">
    <property type="nucleotide sequence ID" value="NZ_RZTZ01000018.1"/>
</dbReference>
<evidence type="ECO:0000256" key="1">
    <source>
        <dbReference type="SAM" id="Phobius"/>
    </source>
</evidence>
<dbReference type="NCBIfam" id="NF041644">
    <property type="entry name" value="CBO0543_fam"/>
    <property type="match status" value="1"/>
</dbReference>
<keyword evidence="3" id="KW-1185">Reference proteome</keyword>
<dbReference type="InterPro" id="IPR048147">
    <property type="entry name" value="CBO0543-like"/>
</dbReference>
<gene>
    <name evidence="2" type="ORF">EM808_24980</name>
</gene>
<dbReference type="AlphaFoldDB" id="A0A437K438"/>
<feature type="transmembrane region" description="Helical" evidence="1">
    <location>
        <begin position="163"/>
        <end position="183"/>
    </location>
</feature>
<evidence type="ECO:0000313" key="3">
    <source>
        <dbReference type="Proteomes" id="UP000288024"/>
    </source>
</evidence>
<proteinExistence type="predicted"/>
<feature type="transmembrane region" description="Helical" evidence="1">
    <location>
        <begin position="60"/>
        <end position="82"/>
    </location>
</feature>
<protein>
    <submittedName>
        <fullName evidence="2">Uncharacterized protein</fullName>
    </submittedName>
</protein>
<keyword evidence="1" id="KW-0472">Membrane</keyword>
<feature type="transmembrane region" description="Helical" evidence="1">
    <location>
        <begin position="126"/>
        <end position="151"/>
    </location>
</feature>
<dbReference type="EMBL" id="RZTZ01000018">
    <property type="protein sequence ID" value="RVT57199.1"/>
    <property type="molecule type" value="Genomic_DNA"/>
</dbReference>
<sequence>MNEKRIEHFNEIVNLRKESTEALLNYWEYFTFYTSFEYWLLVGFFLIPLIILIKKIDKSNIFLIGFFGYCIHIATLYSNLLAVNLGLWNYPIQLIPTMPSFSLDSSLIPVTYMLAYQWTMIKNKNYYITIFVVSAFFSFIFEPLIVKLGMLKMYGEITHVHTFFVYIFIGLFAKFTTNIFLWLQKKYAS</sequence>
<dbReference type="Proteomes" id="UP000288024">
    <property type="component" value="Unassembled WGS sequence"/>
</dbReference>
<reference evidence="2 3" key="1">
    <citation type="submission" date="2019-01" db="EMBL/GenBank/DDBJ databases">
        <title>Bacillus sp. M5HDSG1-1, whole genome shotgun sequence.</title>
        <authorList>
            <person name="Tuo L."/>
        </authorList>
    </citation>
    <scope>NUCLEOTIDE SEQUENCE [LARGE SCALE GENOMIC DNA]</scope>
    <source>
        <strain evidence="2 3">M5HDSG1-1</strain>
    </source>
</reference>
<keyword evidence="1" id="KW-1133">Transmembrane helix</keyword>
<feature type="transmembrane region" description="Helical" evidence="1">
    <location>
        <begin position="94"/>
        <end position="114"/>
    </location>
</feature>
<comment type="caution">
    <text evidence="2">The sequence shown here is derived from an EMBL/GenBank/DDBJ whole genome shotgun (WGS) entry which is preliminary data.</text>
</comment>
<evidence type="ECO:0000313" key="2">
    <source>
        <dbReference type="EMBL" id="RVT57199.1"/>
    </source>
</evidence>
<feature type="transmembrane region" description="Helical" evidence="1">
    <location>
        <begin position="36"/>
        <end position="53"/>
    </location>
</feature>
<organism evidence="2 3">
    <name type="scientific">Niallia taxi</name>
    <dbReference type="NCBI Taxonomy" id="2499688"/>
    <lineage>
        <taxon>Bacteria</taxon>
        <taxon>Bacillati</taxon>
        <taxon>Bacillota</taxon>
        <taxon>Bacilli</taxon>
        <taxon>Bacillales</taxon>
        <taxon>Bacillaceae</taxon>
        <taxon>Niallia</taxon>
    </lineage>
</organism>